<reference evidence="2" key="1">
    <citation type="submission" date="2015-05" db="EMBL/GenBank/DDBJ databases">
        <title>Draft genome sequencing of a biphenyl-degrading bacterium, Pseudomonas balearica KF707 (=NBRC110670).</title>
        <authorList>
            <person name="Kimura N."/>
            <person name="Hirose J."/>
            <person name="Watanabe T."/>
            <person name="Suenaga H."/>
            <person name="Fujihara H."/>
            <person name="Noguchi M."/>
            <person name="Hashimoto M."/>
            <person name="Shimodaira J."/>
            <person name="Tsuchikane K."/>
            <person name="Hosoyama A."/>
            <person name="Yamazoe A."/>
            <person name="Fujita N."/>
            <person name="Furukawa K."/>
        </authorList>
    </citation>
    <scope>NUCLEOTIDE SEQUENCE [LARGE SCALE GENOMIC DNA]</scope>
    <source>
        <strain evidence="2">DSM 10086 / NBRC 110670 / KF707</strain>
    </source>
</reference>
<reference evidence="1 2" key="2">
    <citation type="journal article" date="2017" name="Int. J. Syst. Evol. Microbiol.">
        <title>Pseudomonas furukawaii sp. nov., a polychlorinated biphenyl-degrading bacterium isolated from biphenyl-contaminated soil in Japan.</title>
        <authorList>
            <person name="Kimura N."/>
            <person name="Watanabe T."/>
            <person name="Suenaga H."/>
            <person name="Fujihara H."/>
            <person name="Futagami T."/>
            <person name="Goto M."/>
            <person name="Hanada S."/>
            <person name="Hirose J."/>
        </authorList>
    </citation>
    <scope>NUCLEOTIDE SEQUENCE [LARGE SCALE GENOMIC DNA]</scope>
    <source>
        <strain evidence="2">DSM 10086 / NBRC 110670 / KF707</strain>
    </source>
</reference>
<dbReference type="EMBL" id="AP014862">
    <property type="protein sequence ID" value="BAU73880.1"/>
    <property type="molecule type" value="Genomic_DNA"/>
</dbReference>
<gene>
    <name evidence="1" type="ORF">KF707C_21920</name>
</gene>
<dbReference type="AlphaFoldDB" id="L8MNN5"/>
<accession>A0A143SP57</accession>
<evidence type="ECO:0000313" key="1">
    <source>
        <dbReference type="EMBL" id="BAU73880.1"/>
    </source>
</evidence>
<sequence length="90" mass="9419">MPQDLRLGESVRVSGLRNAQGTVVASRIDRAPSLAQVSAIGAIVRTGELQGLSLSKPLLPSAEVLVRGSWNGRQLTVAETRTDPGLPFAG</sequence>
<dbReference type="Proteomes" id="UP000218554">
    <property type="component" value="Chromosome"/>
</dbReference>
<accession>L8MNN5</accession>
<name>L8MNN5_METFU</name>
<organism evidence="1 2">
    <name type="scientific">Metapseudomonas furukawaii</name>
    <name type="common">Pseudomonas furukawaii</name>
    <dbReference type="NCBI Taxonomy" id="1149133"/>
    <lineage>
        <taxon>Bacteria</taxon>
        <taxon>Pseudomonadati</taxon>
        <taxon>Pseudomonadota</taxon>
        <taxon>Gammaproteobacteria</taxon>
        <taxon>Pseudomonadales</taxon>
        <taxon>Pseudomonadaceae</taxon>
        <taxon>Metapseudomonas</taxon>
    </lineage>
</organism>
<protein>
    <submittedName>
        <fullName evidence="1">Uncharacterized protein</fullName>
    </submittedName>
</protein>
<evidence type="ECO:0000313" key="2">
    <source>
        <dbReference type="Proteomes" id="UP000218554"/>
    </source>
</evidence>
<dbReference type="KEGG" id="pfuw:KF707C_21920"/>
<proteinExistence type="predicted"/>
<keyword evidence="2" id="KW-1185">Reference proteome</keyword>